<evidence type="ECO:0000313" key="6">
    <source>
        <dbReference type="RefSeq" id="XP_022767402.1"/>
    </source>
</evidence>
<dbReference type="AlphaFoldDB" id="A0A6P6ARG2"/>
<name>A0A6P6ARG2_DURZI</name>
<evidence type="ECO:0000313" key="4">
    <source>
        <dbReference type="Proteomes" id="UP000515121"/>
    </source>
</evidence>
<sequence length="305" mass="34035">MATASGSQDQRKRTLEALERRFAVAKAELLQQQKKNKRTCVEEVGKETLGSDPSRLNASIASSSNSSTKKGNFSFSGPSTSQDVEENGHAYSQLSEPIHENLVPANSKLSNKKGSMADKILHELLQSGDSAQKYMQGTRSIKIDNWILLDNFVQGQVMSTGSHIRALKNHSKRSKRHMSMKQLKKSGVFKLPQAIQKFDAFKPMHEMWKGYMNQLLKITGKNQLAQCLFDADLHGALILVAKCKVTSFTGVSGIMIRETAETFGIITQDNKFRVVPKKLSVFIFQVDCWKITLQGDKLTSRNLVL</sequence>
<dbReference type="InterPro" id="IPR036980">
    <property type="entry name" value="RNase_P/MRP_Rpp29_sf"/>
</dbReference>
<dbReference type="SMART" id="SM00538">
    <property type="entry name" value="POP4"/>
    <property type="match status" value="1"/>
</dbReference>
<dbReference type="GO" id="GO:0030677">
    <property type="term" value="C:ribonuclease P complex"/>
    <property type="evidence" value="ECO:0007669"/>
    <property type="project" value="InterPro"/>
</dbReference>
<dbReference type="OrthoDB" id="124041at2759"/>
<dbReference type="PANTHER" id="PTHR13348:SF0">
    <property type="entry name" value="RIBONUCLEASE P PROTEIN SUBUNIT P29"/>
    <property type="match status" value="1"/>
</dbReference>
<evidence type="ECO:0000256" key="1">
    <source>
        <dbReference type="ARBA" id="ARBA00004123"/>
    </source>
</evidence>
<proteinExistence type="inferred from homology"/>
<dbReference type="InterPro" id="IPR023534">
    <property type="entry name" value="Rof/RNase_P-like"/>
</dbReference>
<dbReference type="KEGG" id="dzi:111311872"/>
<feature type="region of interest" description="Disordered" evidence="3">
    <location>
        <begin position="33"/>
        <end position="88"/>
    </location>
</feature>
<dbReference type="InterPro" id="IPR002730">
    <property type="entry name" value="Rpp29/RNP1"/>
</dbReference>
<reference evidence="5 6" key="1">
    <citation type="submission" date="2025-04" db="UniProtKB">
        <authorList>
            <consortium name="RefSeq"/>
        </authorList>
    </citation>
    <scope>IDENTIFICATION</scope>
    <source>
        <tissue evidence="5 6">Fruit stalk</tissue>
    </source>
</reference>
<dbReference type="SUPFAM" id="SSF101744">
    <property type="entry name" value="Rof/RNase P subunit-like"/>
    <property type="match status" value="1"/>
</dbReference>
<comment type="similarity">
    <text evidence="2">Belongs to the eukaryotic/archaeal RNase P protein component 1 family.</text>
</comment>
<dbReference type="Pfam" id="PF01868">
    <property type="entry name" value="RNase_P-MRP_p29"/>
    <property type="match status" value="1"/>
</dbReference>
<dbReference type="RefSeq" id="XP_022767401.1">
    <property type="nucleotide sequence ID" value="XM_022911666.1"/>
</dbReference>
<keyword evidence="4" id="KW-1185">Reference proteome</keyword>
<gene>
    <name evidence="5 6" type="primary">LOC111311872</name>
</gene>
<evidence type="ECO:0000256" key="3">
    <source>
        <dbReference type="SAM" id="MobiDB-lite"/>
    </source>
</evidence>
<dbReference type="GeneID" id="111311872"/>
<comment type="subcellular location">
    <subcellularLocation>
        <location evidence="1">Nucleus</location>
    </subcellularLocation>
</comment>
<organism evidence="4 5">
    <name type="scientific">Durio zibethinus</name>
    <name type="common">Durian</name>
    <dbReference type="NCBI Taxonomy" id="66656"/>
    <lineage>
        <taxon>Eukaryota</taxon>
        <taxon>Viridiplantae</taxon>
        <taxon>Streptophyta</taxon>
        <taxon>Embryophyta</taxon>
        <taxon>Tracheophyta</taxon>
        <taxon>Spermatophyta</taxon>
        <taxon>Magnoliopsida</taxon>
        <taxon>eudicotyledons</taxon>
        <taxon>Gunneridae</taxon>
        <taxon>Pentapetalae</taxon>
        <taxon>rosids</taxon>
        <taxon>malvids</taxon>
        <taxon>Malvales</taxon>
        <taxon>Malvaceae</taxon>
        <taxon>Helicteroideae</taxon>
        <taxon>Durio</taxon>
    </lineage>
</organism>
<dbReference type="GO" id="GO:0005634">
    <property type="term" value="C:nucleus"/>
    <property type="evidence" value="ECO:0007669"/>
    <property type="project" value="UniProtKB-SubCell"/>
</dbReference>
<protein>
    <submittedName>
        <fullName evidence="5 6">Uncharacterized protein LOC111311872</fullName>
    </submittedName>
</protein>
<feature type="compositionally biased region" description="Low complexity" evidence="3">
    <location>
        <begin position="58"/>
        <end position="77"/>
    </location>
</feature>
<accession>A0A6P6ARG2</accession>
<dbReference type="GO" id="GO:0001682">
    <property type="term" value="P:tRNA 5'-leader removal"/>
    <property type="evidence" value="ECO:0007669"/>
    <property type="project" value="InterPro"/>
</dbReference>
<evidence type="ECO:0000256" key="2">
    <source>
        <dbReference type="ARBA" id="ARBA00006181"/>
    </source>
</evidence>
<dbReference type="PANTHER" id="PTHR13348">
    <property type="entry name" value="RIBONUCLEASE P SUBUNIT P29"/>
    <property type="match status" value="1"/>
</dbReference>
<dbReference type="InterPro" id="IPR016848">
    <property type="entry name" value="RNase_P/MRP_Rpp29-subunit"/>
</dbReference>
<evidence type="ECO:0000313" key="5">
    <source>
        <dbReference type="RefSeq" id="XP_022767401.1"/>
    </source>
</evidence>
<dbReference type="RefSeq" id="XP_022767402.1">
    <property type="nucleotide sequence ID" value="XM_022911667.1"/>
</dbReference>
<dbReference type="Gene3D" id="2.30.30.210">
    <property type="entry name" value="Ribonuclease P/MRP, subunit p29"/>
    <property type="match status" value="1"/>
</dbReference>
<dbReference type="GO" id="GO:0006364">
    <property type="term" value="P:rRNA processing"/>
    <property type="evidence" value="ECO:0007669"/>
    <property type="project" value="TreeGrafter"/>
</dbReference>
<dbReference type="Proteomes" id="UP000515121">
    <property type="component" value="Unplaced"/>
</dbReference>
<dbReference type="GO" id="GO:0000172">
    <property type="term" value="C:ribonuclease MRP complex"/>
    <property type="evidence" value="ECO:0007669"/>
    <property type="project" value="InterPro"/>
</dbReference>
<dbReference type="GO" id="GO:0033204">
    <property type="term" value="F:ribonuclease P RNA binding"/>
    <property type="evidence" value="ECO:0007669"/>
    <property type="project" value="InterPro"/>
</dbReference>